<evidence type="ECO:0000313" key="2">
    <source>
        <dbReference type="Proteomes" id="UP000322634"/>
    </source>
</evidence>
<evidence type="ECO:0000313" key="1">
    <source>
        <dbReference type="EMBL" id="TYC09526.1"/>
    </source>
</evidence>
<proteinExistence type="predicted"/>
<reference evidence="1 2" key="1">
    <citation type="submission" date="2019-08" db="EMBL/GenBank/DDBJ databases">
        <title>Actinomadura sp. nov. CYP1-5 isolated from mountain soil.</title>
        <authorList>
            <person name="Songsumanus A."/>
            <person name="Kuncharoen N."/>
            <person name="Kudo T."/>
            <person name="Yuki M."/>
            <person name="Igarashi Y."/>
            <person name="Tanasupawat S."/>
        </authorList>
    </citation>
    <scope>NUCLEOTIDE SEQUENCE [LARGE SCALE GENOMIC DNA]</scope>
    <source>
        <strain evidence="1 2">GKU157</strain>
    </source>
</reference>
<name>A0A5D0TVY6_9ACTN</name>
<dbReference type="AlphaFoldDB" id="A0A5D0TVY6"/>
<protein>
    <submittedName>
        <fullName evidence="1">Uncharacterized protein</fullName>
    </submittedName>
</protein>
<gene>
    <name evidence="1" type="ORF">FXF65_35440</name>
</gene>
<accession>A0A5D0TVY6</accession>
<sequence length="134" mass="14415">MVQLLQGRPHTLDRTNRAVRRQINDQATDIEFADLWRDGGNVIPPTGRNPVRIDNQGTGFDVVDNVGTNYGRGRQLAAKGGNATYAVVCVADSLNSGDQDDEPHRKADSVTAAVQNALRLSASSDPGCVYIIVP</sequence>
<dbReference type="OrthoDB" id="3474022at2"/>
<organism evidence="1 2">
    <name type="scientific">Actinomadura syzygii</name>
    <dbReference type="NCBI Taxonomy" id="1427538"/>
    <lineage>
        <taxon>Bacteria</taxon>
        <taxon>Bacillati</taxon>
        <taxon>Actinomycetota</taxon>
        <taxon>Actinomycetes</taxon>
        <taxon>Streptosporangiales</taxon>
        <taxon>Thermomonosporaceae</taxon>
        <taxon>Actinomadura</taxon>
    </lineage>
</organism>
<dbReference type="RefSeq" id="WP_148354418.1">
    <property type="nucleotide sequence ID" value="NZ_JBHSBF010000024.1"/>
</dbReference>
<comment type="caution">
    <text evidence="1">The sequence shown here is derived from an EMBL/GenBank/DDBJ whole genome shotgun (WGS) entry which is preliminary data.</text>
</comment>
<dbReference type="EMBL" id="VSFF01000014">
    <property type="protein sequence ID" value="TYC09526.1"/>
    <property type="molecule type" value="Genomic_DNA"/>
</dbReference>
<dbReference type="Proteomes" id="UP000322634">
    <property type="component" value="Unassembled WGS sequence"/>
</dbReference>
<keyword evidence="2" id="KW-1185">Reference proteome</keyword>